<evidence type="ECO:0000256" key="5">
    <source>
        <dbReference type="ARBA" id="ARBA00023965"/>
    </source>
</evidence>
<comment type="catalytic activity">
    <reaction evidence="5">
        <text>Hydrolysis of (1-&gt;6)-alpha-D-glucosidic linkages in pullulan, amylopectin and glycogen, and in the alpha- and beta-limit dextrins of amylopectin and glycogen.</text>
        <dbReference type="EC" id="3.2.1.41"/>
    </reaction>
</comment>
<dbReference type="InterPro" id="IPR017853">
    <property type="entry name" value="GH"/>
</dbReference>
<evidence type="ECO:0000259" key="9">
    <source>
        <dbReference type="SMART" id="SM00642"/>
    </source>
</evidence>
<dbReference type="Pfam" id="PF17967">
    <property type="entry name" value="Pullulanase_N2"/>
    <property type="match status" value="1"/>
</dbReference>
<dbReference type="EC" id="3.2.1.41" evidence="6"/>
<dbReference type="Pfam" id="PF02922">
    <property type="entry name" value="CBM_48"/>
    <property type="match status" value="1"/>
</dbReference>
<dbReference type="InterPro" id="IPR005323">
    <property type="entry name" value="CBM41_pullulanase"/>
</dbReference>
<dbReference type="InterPro" id="IPR014756">
    <property type="entry name" value="Ig_E-set"/>
</dbReference>
<dbReference type="Gene3D" id="2.60.40.1110">
    <property type="match status" value="1"/>
</dbReference>
<reference evidence="10 11" key="1">
    <citation type="submission" date="2023-10" db="EMBL/GenBank/DDBJ databases">
        <authorList>
            <person name="Maclean D."/>
            <person name="Macfadyen A."/>
        </authorList>
    </citation>
    <scope>NUCLEOTIDE SEQUENCE [LARGE SCALE GENOMIC DNA]</scope>
</reference>
<dbReference type="Gene3D" id="2.60.40.10">
    <property type="entry name" value="Immunoglobulins"/>
    <property type="match status" value="1"/>
</dbReference>
<dbReference type="GO" id="GO:0030246">
    <property type="term" value="F:carbohydrate binding"/>
    <property type="evidence" value="ECO:0007669"/>
    <property type="project" value="InterPro"/>
</dbReference>
<keyword evidence="4" id="KW-0326">Glycosidase</keyword>
<evidence type="ECO:0000256" key="3">
    <source>
        <dbReference type="ARBA" id="ARBA00022801"/>
    </source>
</evidence>
<dbReference type="SMART" id="SM00642">
    <property type="entry name" value="Aamy"/>
    <property type="match status" value="1"/>
</dbReference>
<gene>
    <name evidence="10" type="ORF">CVIRNUC_010121</name>
</gene>
<proteinExistence type="inferred from homology"/>
<feature type="domain" description="Glycosyl hydrolase family 13 catalytic" evidence="9">
    <location>
        <begin position="446"/>
        <end position="856"/>
    </location>
</feature>
<dbReference type="SUPFAM" id="SSF51445">
    <property type="entry name" value="(Trans)glycosidases"/>
    <property type="match status" value="1"/>
</dbReference>
<dbReference type="EMBL" id="CAUYUE010000015">
    <property type="protein sequence ID" value="CAK0786907.1"/>
    <property type="molecule type" value="Genomic_DNA"/>
</dbReference>
<dbReference type="InterPro" id="IPR013783">
    <property type="entry name" value="Ig-like_fold"/>
</dbReference>
<evidence type="ECO:0000256" key="4">
    <source>
        <dbReference type="ARBA" id="ARBA00023295"/>
    </source>
</evidence>
<dbReference type="SUPFAM" id="SSF81296">
    <property type="entry name" value="E set domains"/>
    <property type="match status" value="2"/>
</dbReference>
<evidence type="ECO:0000313" key="11">
    <source>
        <dbReference type="Proteomes" id="UP001314263"/>
    </source>
</evidence>
<evidence type="ECO:0000256" key="8">
    <source>
        <dbReference type="ARBA" id="ARBA00031076"/>
    </source>
</evidence>
<evidence type="ECO:0000313" key="10">
    <source>
        <dbReference type="EMBL" id="CAK0786907.1"/>
    </source>
</evidence>
<dbReference type="GO" id="GO:0005975">
    <property type="term" value="P:carbohydrate metabolic process"/>
    <property type="evidence" value="ECO:0007669"/>
    <property type="project" value="InterPro"/>
</dbReference>
<evidence type="ECO:0000256" key="1">
    <source>
        <dbReference type="ARBA" id="ARBA00008061"/>
    </source>
</evidence>
<dbReference type="Proteomes" id="UP001314263">
    <property type="component" value="Unassembled WGS sequence"/>
</dbReference>
<dbReference type="InterPro" id="IPR013780">
    <property type="entry name" value="Glyco_hydro_b"/>
</dbReference>
<dbReference type="GO" id="GO:0051060">
    <property type="term" value="F:pullulanase activity"/>
    <property type="evidence" value="ECO:0007669"/>
    <property type="project" value="UniProtKB-EC"/>
</dbReference>
<evidence type="ECO:0000256" key="7">
    <source>
        <dbReference type="ARBA" id="ARBA00029618"/>
    </source>
</evidence>
<comment type="caution">
    <text evidence="10">The sequence shown here is derived from an EMBL/GenBank/DDBJ whole genome shotgun (WGS) entry which is preliminary data.</text>
</comment>
<dbReference type="PANTHER" id="PTHR43002">
    <property type="entry name" value="GLYCOGEN DEBRANCHING ENZYME"/>
    <property type="match status" value="1"/>
</dbReference>
<evidence type="ECO:0000256" key="2">
    <source>
        <dbReference type="ARBA" id="ARBA00022729"/>
    </source>
</evidence>
<dbReference type="InterPro" id="IPR006047">
    <property type="entry name" value="GH13_cat_dom"/>
</dbReference>
<dbReference type="InterPro" id="IPR004193">
    <property type="entry name" value="Glyco_hydro_13_N"/>
</dbReference>
<dbReference type="Gene3D" id="2.60.40.1180">
    <property type="entry name" value="Golgi alpha-mannosidase II"/>
    <property type="match status" value="1"/>
</dbReference>
<dbReference type="SUPFAM" id="SSF51011">
    <property type="entry name" value="Glycosyl hydrolase domain"/>
    <property type="match status" value="1"/>
</dbReference>
<dbReference type="Pfam" id="PF03714">
    <property type="entry name" value="PUD"/>
    <property type="match status" value="1"/>
</dbReference>
<name>A0AAV1IJQ4_9CHLO</name>
<keyword evidence="2" id="KW-0732">Signal</keyword>
<dbReference type="CDD" id="cd10315">
    <property type="entry name" value="CBM41_pullulanase"/>
    <property type="match status" value="1"/>
</dbReference>
<keyword evidence="3" id="KW-0378">Hydrolase</keyword>
<dbReference type="Gene3D" id="2.60.40.1130">
    <property type="entry name" value="Rab geranylgeranyltransferase alpha-subunit, insert domain"/>
    <property type="match status" value="1"/>
</dbReference>
<keyword evidence="11" id="KW-1185">Reference proteome</keyword>
<dbReference type="AlphaFoldDB" id="A0AAV1IJQ4"/>
<dbReference type="InterPro" id="IPR024561">
    <property type="entry name" value="Pullul_strch_C"/>
</dbReference>
<dbReference type="InterPro" id="IPR013784">
    <property type="entry name" value="Carb-bd-like_fold"/>
</dbReference>
<sequence length="1024" mass="112849">MSSHSIDTVSAYSSVPEILQAKGRRLRVNYVRRDDDYEGWGLHVWADVRAETTWQDPLLLQGDAESGFYFDVDLVPDQKKVNFHHWVGLLVHKGDEKDAGGEIVEIKDQVSQIWLLDGHRSVLFDKPDVEALPKGDLSMSAAHWVEPGVIAWRISPVGADGKPRAYRLHACANAGLQLTGDGLSGAQQEITLSPVREAVGPASSIGKRFPFLTGCTALELPSSIISDASKITELLRAQLAVSVEEEDGMPVDATGVQQQGVLDELCYYDGPLGAFLLQEAVSIAVWAPTACQVELLLWDGPRGGHAEVLPMQRGDAGSWSVEGPASWSGKYYKYRLQVYSPWSQRMEVLEATDPYSRSLAADGARTQIVDLSAPDLAPEGWEEESAPPQGPLTDISVYELHIRDFSATDSTVPAHLQGKYLAFSLDKTAGTQHLRDLQQAGLSHVHLLPSYDFGSVPEQPEDQQVPQGDLAACASDSPEQQEAVWAVAATDAFQWGYDPVHYGVPEGSYATDPDGPARILEYRQMVCGLHKLGLRVVLDVVYNHTFHSLEDGGDSPYAVLDKLVPGYYHRRTEQGDICASCCCNNTATEHLMAERLVIDDITHWARTYKVDGFRFDIMGHLMVSTMQKIQGALSALTLNHDGVDGKGLYIYGEAWDFGEVACNQRGRNASQLNIGGTGLGSFNDRFRDSLMGGSPFASPGYQGYVTGLHTQPNSFTQADLDPQRQLALLLEFTDMLRISLAGNLKDFELVNAAGEQVRGDKILYGAYPAAYAEHPWETVNYAACHDNETLFDQVIMKSAAEESIEKRIRRCWLATALVAFSQGIAFFHAGDEILRSKSLDRDSYNSGDWFNRLDFSYQSNNFGVGLPLAAKNEATWPIKRPLLADHSLKPSADHIQASKAYFLELLQIRYSSPLFRLPVAKHIRQQLLFHNVGPSQVPGVIVMELKSDTRCTFDKQWQRIVVAFNASSKNFTGDWPVGAACLKLHPILAKSCDAITQGAHVNTEKRTFHAPALTAVVFVEPRES</sequence>
<dbReference type="CDD" id="cd11341">
    <property type="entry name" value="AmyAc_Pullulanase_LD-like"/>
    <property type="match status" value="1"/>
</dbReference>
<dbReference type="Gene3D" id="3.20.20.80">
    <property type="entry name" value="Glycosidases"/>
    <property type="match status" value="1"/>
</dbReference>
<dbReference type="InterPro" id="IPR040671">
    <property type="entry name" value="Pullulanase_N2"/>
</dbReference>
<dbReference type="SUPFAM" id="SSF49452">
    <property type="entry name" value="Starch-binding domain-like"/>
    <property type="match status" value="1"/>
</dbReference>
<dbReference type="Pfam" id="PF11852">
    <property type="entry name" value="Pullul_strch_C"/>
    <property type="match status" value="1"/>
</dbReference>
<organism evidence="10 11">
    <name type="scientific">Coccomyxa viridis</name>
    <dbReference type="NCBI Taxonomy" id="1274662"/>
    <lineage>
        <taxon>Eukaryota</taxon>
        <taxon>Viridiplantae</taxon>
        <taxon>Chlorophyta</taxon>
        <taxon>core chlorophytes</taxon>
        <taxon>Trebouxiophyceae</taxon>
        <taxon>Trebouxiophyceae incertae sedis</taxon>
        <taxon>Coccomyxaceae</taxon>
        <taxon>Coccomyxa</taxon>
    </lineage>
</organism>
<accession>A0AAV1IJQ4</accession>
<dbReference type="CDD" id="cd02860">
    <property type="entry name" value="E_set_Pullulanase"/>
    <property type="match status" value="1"/>
</dbReference>
<comment type="similarity">
    <text evidence="1">Belongs to the glycosyl hydrolase 13 family.</text>
</comment>
<dbReference type="NCBIfam" id="TIGR02103">
    <property type="entry name" value="pullul_strch"/>
    <property type="match status" value="1"/>
</dbReference>
<protein>
    <recommendedName>
        <fullName evidence="6">pullulanase</fullName>
        <ecNumber evidence="6">3.2.1.41</ecNumber>
    </recommendedName>
    <alternativeName>
        <fullName evidence="7">Alpha-dextrin endo-1,6-alpha-glucosidase</fullName>
    </alternativeName>
    <alternativeName>
        <fullName evidence="8">Pullulan 6-glucanohydrolase</fullName>
    </alternativeName>
</protein>
<evidence type="ECO:0000256" key="6">
    <source>
        <dbReference type="ARBA" id="ARBA00024062"/>
    </source>
</evidence>
<dbReference type="InterPro" id="IPR011839">
    <property type="entry name" value="Pullul_strch"/>
</dbReference>